<feature type="binding site" evidence="2">
    <location>
        <position position="45"/>
    </location>
    <ligand>
        <name>CoA</name>
        <dbReference type="ChEBI" id="CHEBI:57287"/>
    </ligand>
</feature>
<dbReference type="SUPFAM" id="SSF56214">
    <property type="entry name" value="4'-phosphopantetheinyl transferase"/>
    <property type="match status" value="1"/>
</dbReference>
<dbReference type="Pfam" id="PF01648">
    <property type="entry name" value="ACPS"/>
    <property type="match status" value="1"/>
</dbReference>
<dbReference type="Pfam" id="PF17837">
    <property type="entry name" value="4PPT_N"/>
    <property type="match status" value="1"/>
</dbReference>
<evidence type="ECO:0000256" key="4">
    <source>
        <dbReference type="SAM" id="MobiDB-lite"/>
    </source>
</evidence>
<dbReference type="PANTHER" id="PTHR38096:SF1">
    <property type="entry name" value="ENTEROBACTIN SYNTHASE COMPONENT D"/>
    <property type="match status" value="1"/>
</dbReference>
<keyword evidence="8" id="KW-1185">Reference proteome</keyword>
<keyword evidence="3" id="KW-0479">Metal-binding</keyword>
<evidence type="ECO:0008006" key="9">
    <source>
        <dbReference type="Google" id="ProtNLM"/>
    </source>
</evidence>
<dbReference type="GO" id="GO:0008897">
    <property type="term" value="F:holo-[acyl-carrier-protein] synthase activity"/>
    <property type="evidence" value="ECO:0007669"/>
    <property type="project" value="InterPro"/>
</dbReference>
<dbReference type="PRINTS" id="PR01399">
    <property type="entry name" value="ENTSNTHTASED"/>
</dbReference>
<feature type="binding site" evidence="3">
    <location>
        <position position="112"/>
    </location>
    <ligand>
        <name>Mg(2+)</name>
        <dbReference type="ChEBI" id="CHEBI:18420"/>
    </ligand>
</feature>
<dbReference type="InterPro" id="IPR037143">
    <property type="entry name" value="4-PPantetheinyl_Trfase_dom_sf"/>
</dbReference>
<dbReference type="InterPro" id="IPR003542">
    <property type="entry name" value="Enbac_synth_compD-like"/>
</dbReference>
<proteinExistence type="predicted"/>
<comment type="cofactor">
    <cofactor evidence="3">
        <name>Mg(2+)</name>
        <dbReference type="ChEBI" id="CHEBI:18420"/>
    </cofactor>
</comment>
<evidence type="ECO:0000313" key="7">
    <source>
        <dbReference type="EMBL" id="GHG57627.1"/>
    </source>
</evidence>
<dbReference type="InterPro" id="IPR041354">
    <property type="entry name" value="4PPT_N"/>
</dbReference>
<feature type="domain" description="4'-phosphopantetheinyl transferase" evidence="5">
    <location>
        <begin position="107"/>
        <end position="183"/>
    </location>
</feature>
<dbReference type="InterPro" id="IPR008278">
    <property type="entry name" value="4-PPantetheinyl_Trfase_dom"/>
</dbReference>
<comment type="caution">
    <text evidence="7">The sequence shown here is derived from an EMBL/GenBank/DDBJ whole genome shotgun (WGS) entry which is preliminary data.</text>
</comment>
<feature type="binding site" evidence="2">
    <location>
        <position position="111"/>
    </location>
    <ligand>
        <name>CoA</name>
        <dbReference type="ChEBI" id="CHEBI:57287"/>
    </ligand>
</feature>
<dbReference type="RefSeq" id="WP_229900253.1">
    <property type="nucleotide sequence ID" value="NZ_BNBF01000013.1"/>
</dbReference>
<evidence type="ECO:0000259" key="5">
    <source>
        <dbReference type="Pfam" id="PF01648"/>
    </source>
</evidence>
<evidence type="ECO:0000256" key="3">
    <source>
        <dbReference type="PIRSR" id="PIRSR603542-2"/>
    </source>
</evidence>
<name>A0A919KAP8_9ACTN</name>
<feature type="binding site" evidence="3">
    <location>
        <position position="111"/>
    </location>
    <ligand>
        <name>Mg(2+)</name>
        <dbReference type="ChEBI" id="CHEBI:18420"/>
    </ligand>
</feature>
<dbReference type="EMBL" id="BNBF01000013">
    <property type="protein sequence ID" value="GHG57627.1"/>
    <property type="molecule type" value="Genomic_DNA"/>
</dbReference>
<feature type="binding site" evidence="3">
    <location>
        <position position="113"/>
    </location>
    <ligand>
        <name>Mg(2+)</name>
        <dbReference type="ChEBI" id="CHEBI:18420"/>
    </ligand>
</feature>
<feature type="binding site" evidence="2">
    <location>
        <position position="160"/>
    </location>
    <ligand>
        <name>CoA</name>
        <dbReference type="ChEBI" id="CHEBI:57287"/>
    </ligand>
</feature>
<feature type="region of interest" description="Disordered" evidence="4">
    <location>
        <begin position="21"/>
        <end position="45"/>
    </location>
</feature>
<protein>
    <recommendedName>
        <fullName evidence="9">4'-phosphopantetheinyl transferase</fullName>
    </recommendedName>
</protein>
<evidence type="ECO:0000259" key="6">
    <source>
        <dbReference type="Pfam" id="PF17837"/>
    </source>
</evidence>
<sequence>MTGTEDALLRAVLPPWACGAARGADAPPDELHAAETPGEGAGPRRRAEFAAGRWCAHRALAALCGASPAVPRGPRGAPVWPPGVVGSITHCAGFRAAAVCRSRDARGLGLDAEPAAPLPARVRTRLLTPREDALVAALRLRLPGLPADRLLFSAREAAYKAWPVSWGQPPPLRGLSVEEITARPTDPTTGRCTIRLPDGYAPPDGHGPQHRCAPPGGGVLHGRWHAAAGLLVACVVVAPGCRPGRTAAGGGQGRSGCASST</sequence>
<keyword evidence="3" id="KW-0460">Magnesium</keyword>
<dbReference type="GO" id="GO:0000287">
    <property type="term" value="F:magnesium ion binding"/>
    <property type="evidence" value="ECO:0007669"/>
    <property type="project" value="InterPro"/>
</dbReference>
<keyword evidence="1" id="KW-0808">Transferase</keyword>
<organism evidence="7 8">
    <name type="scientific">Streptomyces capoamus</name>
    <dbReference type="NCBI Taxonomy" id="68183"/>
    <lineage>
        <taxon>Bacteria</taxon>
        <taxon>Bacillati</taxon>
        <taxon>Actinomycetota</taxon>
        <taxon>Actinomycetes</taxon>
        <taxon>Kitasatosporales</taxon>
        <taxon>Streptomycetaceae</taxon>
        <taxon>Streptomyces</taxon>
    </lineage>
</organism>
<evidence type="ECO:0000256" key="1">
    <source>
        <dbReference type="ARBA" id="ARBA00022679"/>
    </source>
</evidence>
<feature type="binding site" evidence="2">
    <location>
        <position position="156"/>
    </location>
    <ligand>
        <name>CoA</name>
        <dbReference type="ChEBI" id="CHEBI:57287"/>
    </ligand>
</feature>
<feature type="domain" description="4'-phosphopantetheinyl transferase N-terminal" evidence="6">
    <location>
        <begin position="40"/>
        <end position="99"/>
    </location>
</feature>
<accession>A0A919KAP8</accession>
<dbReference type="GO" id="GO:0009366">
    <property type="term" value="C:enterobactin synthetase complex"/>
    <property type="evidence" value="ECO:0007669"/>
    <property type="project" value="InterPro"/>
</dbReference>
<dbReference type="PANTHER" id="PTHR38096">
    <property type="entry name" value="ENTEROBACTIN SYNTHASE COMPONENT D"/>
    <property type="match status" value="1"/>
</dbReference>
<dbReference type="Proteomes" id="UP000619355">
    <property type="component" value="Unassembled WGS sequence"/>
</dbReference>
<dbReference type="AlphaFoldDB" id="A0A919KAP8"/>
<dbReference type="GO" id="GO:0009239">
    <property type="term" value="P:enterobactin biosynthetic process"/>
    <property type="evidence" value="ECO:0007669"/>
    <property type="project" value="InterPro"/>
</dbReference>
<evidence type="ECO:0000256" key="2">
    <source>
        <dbReference type="PIRSR" id="PIRSR603542-1"/>
    </source>
</evidence>
<feature type="binding site" evidence="2">
    <location>
        <position position="53"/>
    </location>
    <ligand>
        <name>CoA</name>
        <dbReference type="ChEBI" id="CHEBI:57287"/>
    </ligand>
</feature>
<dbReference type="GO" id="GO:0005886">
    <property type="term" value="C:plasma membrane"/>
    <property type="evidence" value="ECO:0007669"/>
    <property type="project" value="TreeGrafter"/>
</dbReference>
<feature type="binding site" evidence="2">
    <location>
        <begin position="89"/>
        <end position="90"/>
    </location>
    <ligand>
        <name>CoA</name>
        <dbReference type="ChEBI" id="CHEBI:57287"/>
    </ligand>
</feature>
<evidence type="ECO:0000313" key="8">
    <source>
        <dbReference type="Proteomes" id="UP000619355"/>
    </source>
</evidence>
<gene>
    <name evidence="7" type="ORF">GCM10018980_44370</name>
</gene>
<reference evidence="8" key="1">
    <citation type="journal article" date="2019" name="Int. J. Syst. Evol. Microbiol.">
        <title>The Global Catalogue of Microorganisms (GCM) 10K type strain sequencing project: providing services to taxonomists for standard genome sequencing and annotation.</title>
        <authorList>
            <consortium name="The Broad Institute Genomics Platform"/>
            <consortium name="The Broad Institute Genome Sequencing Center for Infectious Disease"/>
            <person name="Wu L."/>
            <person name="Ma J."/>
        </authorList>
    </citation>
    <scope>NUCLEOTIDE SEQUENCE [LARGE SCALE GENOMIC DNA]</scope>
    <source>
        <strain evidence="8">JCM 4253</strain>
    </source>
</reference>